<dbReference type="InterPro" id="IPR039143">
    <property type="entry name" value="GNPNAT1-like"/>
</dbReference>
<organism evidence="8 9">
    <name type="scientific">Chondrus crispus</name>
    <name type="common">Carrageen Irish moss</name>
    <name type="synonym">Polymorpha crispa</name>
    <dbReference type="NCBI Taxonomy" id="2769"/>
    <lineage>
        <taxon>Eukaryota</taxon>
        <taxon>Rhodophyta</taxon>
        <taxon>Florideophyceae</taxon>
        <taxon>Rhodymeniophycidae</taxon>
        <taxon>Gigartinales</taxon>
        <taxon>Gigartinaceae</taxon>
        <taxon>Chondrus</taxon>
    </lineage>
</organism>
<evidence type="ECO:0000259" key="7">
    <source>
        <dbReference type="PROSITE" id="PS51186"/>
    </source>
</evidence>
<evidence type="ECO:0000256" key="6">
    <source>
        <dbReference type="RuleBase" id="RU365086"/>
    </source>
</evidence>
<dbReference type="InterPro" id="IPR000182">
    <property type="entry name" value="GNAT_dom"/>
</dbReference>
<dbReference type="PROSITE" id="PS51186">
    <property type="entry name" value="GNAT"/>
    <property type="match status" value="1"/>
</dbReference>
<accession>R7QDM2</accession>
<dbReference type="OrthoDB" id="4135at2759"/>
<dbReference type="Proteomes" id="UP000012073">
    <property type="component" value="Unassembled WGS sequence"/>
</dbReference>
<dbReference type="SUPFAM" id="SSF55729">
    <property type="entry name" value="Acyl-CoA N-acyltransferases (Nat)"/>
    <property type="match status" value="1"/>
</dbReference>
<dbReference type="Pfam" id="PF00583">
    <property type="entry name" value="Acetyltransf_1"/>
    <property type="match status" value="1"/>
</dbReference>
<dbReference type="PANTHER" id="PTHR13355:SF11">
    <property type="entry name" value="GLUCOSAMINE 6-PHOSPHATE N-ACETYLTRANSFERASE"/>
    <property type="match status" value="1"/>
</dbReference>
<dbReference type="STRING" id="2769.R7QDM2"/>
<comment type="pathway">
    <text evidence="1 6">Nucleotide-sugar biosynthesis; UDP-N-acetyl-alpha-D-glucosamine biosynthesis; N-acetyl-alpha-D-glucosamine 1-phosphate from alpha-D-glucosamine 6-phosphate (route I): step 1/2.</text>
</comment>
<dbReference type="UniPathway" id="UPA00113">
    <property type="reaction ID" value="UER00529"/>
</dbReference>
<reference evidence="9" key="1">
    <citation type="journal article" date="2013" name="Proc. Natl. Acad. Sci. U.S.A.">
        <title>Genome structure and metabolic features in the red seaweed Chondrus crispus shed light on evolution of the Archaeplastida.</title>
        <authorList>
            <person name="Collen J."/>
            <person name="Porcel B."/>
            <person name="Carre W."/>
            <person name="Ball S.G."/>
            <person name="Chaparro C."/>
            <person name="Tonon T."/>
            <person name="Barbeyron T."/>
            <person name="Michel G."/>
            <person name="Noel B."/>
            <person name="Valentin K."/>
            <person name="Elias M."/>
            <person name="Artiguenave F."/>
            <person name="Arun A."/>
            <person name="Aury J.M."/>
            <person name="Barbosa-Neto J.F."/>
            <person name="Bothwell J.H."/>
            <person name="Bouget F.Y."/>
            <person name="Brillet L."/>
            <person name="Cabello-Hurtado F."/>
            <person name="Capella-Gutierrez S."/>
            <person name="Charrier B."/>
            <person name="Cladiere L."/>
            <person name="Cock J.M."/>
            <person name="Coelho S.M."/>
            <person name="Colleoni C."/>
            <person name="Czjzek M."/>
            <person name="Da Silva C."/>
            <person name="Delage L."/>
            <person name="Denoeud F."/>
            <person name="Deschamps P."/>
            <person name="Dittami S.M."/>
            <person name="Gabaldon T."/>
            <person name="Gachon C.M."/>
            <person name="Groisillier A."/>
            <person name="Herve C."/>
            <person name="Jabbari K."/>
            <person name="Katinka M."/>
            <person name="Kloareg B."/>
            <person name="Kowalczyk N."/>
            <person name="Labadie K."/>
            <person name="Leblanc C."/>
            <person name="Lopez P.J."/>
            <person name="McLachlan D.H."/>
            <person name="Meslet-Cladiere L."/>
            <person name="Moustafa A."/>
            <person name="Nehr Z."/>
            <person name="Nyvall Collen P."/>
            <person name="Panaud O."/>
            <person name="Partensky F."/>
            <person name="Poulain J."/>
            <person name="Rensing S.A."/>
            <person name="Rousvoal S."/>
            <person name="Samson G."/>
            <person name="Symeonidi A."/>
            <person name="Weissenbach J."/>
            <person name="Zambounis A."/>
            <person name="Wincker P."/>
            <person name="Boyen C."/>
        </authorList>
    </citation>
    <scope>NUCLEOTIDE SEQUENCE [LARGE SCALE GENOMIC DNA]</scope>
    <source>
        <strain evidence="9">cv. Stackhouse</strain>
    </source>
</reference>
<dbReference type="EC" id="2.3.1.4" evidence="6"/>
<evidence type="ECO:0000256" key="5">
    <source>
        <dbReference type="ARBA" id="ARBA00048964"/>
    </source>
</evidence>
<feature type="domain" description="N-acetyltransferase" evidence="7">
    <location>
        <begin position="4"/>
        <end position="145"/>
    </location>
</feature>
<dbReference type="AlphaFoldDB" id="R7QDM2"/>
<dbReference type="OMA" id="NQRYDWI"/>
<comment type="catalytic activity">
    <reaction evidence="5 6">
        <text>D-glucosamine 6-phosphate + acetyl-CoA = N-acetyl-D-glucosamine 6-phosphate + CoA + H(+)</text>
        <dbReference type="Rhea" id="RHEA:10292"/>
        <dbReference type="ChEBI" id="CHEBI:15378"/>
        <dbReference type="ChEBI" id="CHEBI:57287"/>
        <dbReference type="ChEBI" id="CHEBI:57288"/>
        <dbReference type="ChEBI" id="CHEBI:57513"/>
        <dbReference type="ChEBI" id="CHEBI:58725"/>
        <dbReference type="EC" id="2.3.1.4"/>
    </reaction>
</comment>
<dbReference type="CDD" id="cd04301">
    <property type="entry name" value="NAT_SF"/>
    <property type="match status" value="1"/>
</dbReference>
<evidence type="ECO:0000256" key="1">
    <source>
        <dbReference type="ARBA" id="ARBA00004832"/>
    </source>
</evidence>
<dbReference type="GO" id="GO:0006048">
    <property type="term" value="P:UDP-N-acetylglucosamine biosynthetic process"/>
    <property type="evidence" value="ECO:0007669"/>
    <property type="project" value="UniProtKB-UniRule"/>
</dbReference>
<dbReference type="PANTHER" id="PTHR13355">
    <property type="entry name" value="GLUCOSAMINE 6-PHOSPHATE N-ACETYLTRANSFERASE"/>
    <property type="match status" value="1"/>
</dbReference>
<keyword evidence="9" id="KW-1185">Reference proteome</keyword>
<dbReference type="GO" id="GO:0004343">
    <property type="term" value="F:glucosamine 6-phosphate N-acetyltransferase activity"/>
    <property type="evidence" value="ECO:0007669"/>
    <property type="project" value="UniProtKB-UniRule"/>
</dbReference>
<protein>
    <recommendedName>
        <fullName evidence="6">Glucosamine 6-phosphate N-acetyltransferase</fullName>
        <ecNumber evidence="6">2.3.1.4</ecNumber>
    </recommendedName>
</protein>
<dbReference type="PhylomeDB" id="R7QDM2"/>
<dbReference type="InterPro" id="IPR016181">
    <property type="entry name" value="Acyl_CoA_acyltransferase"/>
</dbReference>
<dbReference type="GeneID" id="17323044"/>
<dbReference type="KEGG" id="ccp:CHC_T00003842001"/>
<evidence type="ECO:0000256" key="3">
    <source>
        <dbReference type="ARBA" id="ARBA00022679"/>
    </source>
</evidence>
<sequence length="145" mass="16089">MAEIRIRAVEAEDGDNGFFKILSQLTHAPVVPRAKFAELVRKERADGSRTTIVAVTAEGSVVATGAVMMEHKYIRGGGICGHIEDIVVDSEFRKAQLGKKIISKLVEISREKGCYKVILDCAEDNAPFYEKCGFEKKECQMALYF</sequence>
<keyword evidence="3 6" id="KW-0808">Transferase</keyword>
<evidence type="ECO:0000313" key="9">
    <source>
        <dbReference type="Proteomes" id="UP000012073"/>
    </source>
</evidence>
<dbReference type="FunFam" id="3.40.630.30:FF:000105">
    <property type="entry name" value="Glucosamine 6-phosphate N-acetyltransferase"/>
    <property type="match status" value="1"/>
</dbReference>
<name>R7QDM2_CHOCR</name>
<dbReference type="EMBL" id="HG001733">
    <property type="protein sequence ID" value="CDF35510.1"/>
    <property type="molecule type" value="Genomic_DNA"/>
</dbReference>
<evidence type="ECO:0000256" key="2">
    <source>
        <dbReference type="ARBA" id="ARBA00006048"/>
    </source>
</evidence>
<keyword evidence="4 6" id="KW-0012">Acyltransferase</keyword>
<proteinExistence type="inferred from homology"/>
<dbReference type="Gene3D" id="3.40.630.30">
    <property type="match status" value="1"/>
</dbReference>
<evidence type="ECO:0000256" key="4">
    <source>
        <dbReference type="ARBA" id="ARBA00023315"/>
    </source>
</evidence>
<dbReference type="RefSeq" id="XP_005715329.1">
    <property type="nucleotide sequence ID" value="XM_005715272.1"/>
</dbReference>
<comment type="similarity">
    <text evidence="2 6">Belongs to the acetyltransferase family. GNA1 subfamily.</text>
</comment>
<evidence type="ECO:0000313" key="8">
    <source>
        <dbReference type="EMBL" id="CDF35510.1"/>
    </source>
</evidence>
<gene>
    <name evidence="8" type="ORF">CHC_T00003842001</name>
</gene>
<dbReference type="Gramene" id="CDF35510">
    <property type="protein sequence ID" value="CDF35510"/>
    <property type="gene ID" value="CHC_T00003842001"/>
</dbReference>